<evidence type="ECO:0000313" key="4">
    <source>
        <dbReference type="EMBL" id="ROT62552.1"/>
    </source>
</evidence>
<dbReference type="EMBL" id="QCYY01003633">
    <property type="protein sequence ID" value="ROT62552.1"/>
    <property type="molecule type" value="Genomic_DNA"/>
</dbReference>
<protein>
    <submittedName>
        <fullName evidence="4">Putative tenascin-like</fullName>
    </submittedName>
</protein>
<evidence type="ECO:0000256" key="1">
    <source>
        <dbReference type="SAM" id="MobiDB-lite"/>
    </source>
</evidence>
<dbReference type="InterPro" id="IPR036056">
    <property type="entry name" value="Fibrinogen-like_C"/>
</dbReference>
<feature type="signal peptide" evidence="2">
    <location>
        <begin position="1"/>
        <end position="15"/>
    </location>
</feature>
<dbReference type="GO" id="GO:0005615">
    <property type="term" value="C:extracellular space"/>
    <property type="evidence" value="ECO:0007669"/>
    <property type="project" value="TreeGrafter"/>
</dbReference>
<dbReference type="STRING" id="6689.A0A3R7NNG6"/>
<evidence type="ECO:0000256" key="2">
    <source>
        <dbReference type="SAM" id="SignalP"/>
    </source>
</evidence>
<dbReference type="AlphaFoldDB" id="A0A3R7NNG6"/>
<dbReference type="OrthoDB" id="6347199at2759"/>
<evidence type="ECO:0000313" key="5">
    <source>
        <dbReference type="Proteomes" id="UP000283509"/>
    </source>
</evidence>
<organism evidence="4 5">
    <name type="scientific">Penaeus vannamei</name>
    <name type="common">Whiteleg shrimp</name>
    <name type="synonym">Litopenaeus vannamei</name>
    <dbReference type="NCBI Taxonomy" id="6689"/>
    <lineage>
        <taxon>Eukaryota</taxon>
        <taxon>Metazoa</taxon>
        <taxon>Ecdysozoa</taxon>
        <taxon>Arthropoda</taxon>
        <taxon>Crustacea</taxon>
        <taxon>Multicrustacea</taxon>
        <taxon>Malacostraca</taxon>
        <taxon>Eumalacostraca</taxon>
        <taxon>Eucarida</taxon>
        <taxon>Decapoda</taxon>
        <taxon>Dendrobranchiata</taxon>
        <taxon>Penaeoidea</taxon>
        <taxon>Penaeidae</taxon>
        <taxon>Penaeus</taxon>
    </lineage>
</organism>
<accession>A0A3R7NNG6</accession>
<evidence type="ECO:0000259" key="3">
    <source>
        <dbReference type="PROSITE" id="PS51406"/>
    </source>
</evidence>
<name>A0A3R7NNG6_PENVA</name>
<feature type="compositionally biased region" description="Basic and acidic residues" evidence="1">
    <location>
        <begin position="57"/>
        <end position="78"/>
    </location>
</feature>
<feature type="region of interest" description="Disordered" evidence="1">
    <location>
        <begin position="52"/>
        <end position="114"/>
    </location>
</feature>
<reference evidence="4 5" key="1">
    <citation type="submission" date="2018-04" db="EMBL/GenBank/DDBJ databases">
        <authorList>
            <person name="Zhang X."/>
            <person name="Yuan J."/>
            <person name="Li F."/>
            <person name="Xiang J."/>
        </authorList>
    </citation>
    <scope>NUCLEOTIDE SEQUENCE [LARGE SCALE GENOMIC DNA]</scope>
    <source>
        <tissue evidence="4">Muscle</tissue>
    </source>
</reference>
<feature type="domain" description="Fibrinogen C-terminal" evidence="3">
    <location>
        <begin position="180"/>
        <end position="347"/>
    </location>
</feature>
<dbReference type="PANTHER" id="PTHR19143:SF394">
    <property type="entry name" value="ANGIOPOIETIN-RELATED PROTEIN 3-LIKE"/>
    <property type="match status" value="1"/>
</dbReference>
<feature type="region of interest" description="Disordered" evidence="1">
    <location>
        <begin position="162"/>
        <end position="181"/>
    </location>
</feature>
<dbReference type="InterPro" id="IPR002181">
    <property type="entry name" value="Fibrinogen_a/b/g_C_dom"/>
</dbReference>
<dbReference type="PANTHER" id="PTHR19143">
    <property type="entry name" value="FIBRINOGEN/TENASCIN/ANGIOPOEITIN"/>
    <property type="match status" value="1"/>
</dbReference>
<gene>
    <name evidence="4" type="ORF">C7M84_019597</name>
</gene>
<feature type="chain" id="PRO_5018546266" evidence="2">
    <location>
        <begin position="16"/>
        <end position="483"/>
    </location>
</feature>
<dbReference type="PROSITE" id="PS51406">
    <property type="entry name" value="FIBRINOGEN_C_2"/>
    <property type="match status" value="1"/>
</dbReference>
<comment type="caution">
    <text evidence="4">The sequence shown here is derived from an EMBL/GenBank/DDBJ whole genome shotgun (WGS) entry which is preliminary data.</text>
</comment>
<dbReference type="Gene3D" id="3.90.215.10">
    <property type="entry name" value="Gamma Fibrinogen, chain A, domain 1"/>
    <property type="match status" value="1"/>
</dbReference>
<dbReference type="Proteomes" id="UP000283509">
    <property type="component" value="Unassembled WGS sequence"/>
</dbReference>
<keyword evidence="2" id="KW-0732">Signal</keyword>
<dbReference type="InterPro" id="IPR050373">
    <property type="entry name" value="Fibrinogen_C-term_domain"/>
</dbReference>
<feature type="compositionally biased region" description="Acidic residues" evidence="1">
    <location>
        <begin position="100"/>
        <end position="109"/>
    </location>
</feature>
<proteinExistence type="predicted"/>
<sequence>MTFVRVLMAWLCVWAAQTTSGLESSLEALPGTLYSDILDTLGDIGEGIPFALPFTSRDSHNARQDTTDDPFSDDKDPSPEGGVALEPPAVGERDVPEAETAGEGEEEVNKEEQDAAHNLTTAQEEEMAEREVLRRKIWELQEANRNLLGQILLKDRRYPNQTGIQQPFGTREDDQSPSKGLKSFRPADCADHLVYGATVSGVYDIYPFTCLCTKPIQVWCDMDTDGGGWTVFFKREKNHVQERFNRSWSEYKDGFGNPSSEYWLGNELLHTMTSSREYTLRMDLQLSTGDFKSGVWKRVLVDDEIQKYKLTLSNYSPESSTTSNCMSVSHNRFFSTYDRDHDSSSRCLPSRLDVRCRRLECEVSVAVAKGDETRDLREIQRSGYRSLWCMAGTSIAVPLVGLCVRGSQASNCAAIKQGGWWHYSCSSSSYLYPTSSYPSGLVSTCYNGQGVMANWIQFKLRPAVCGTSFKTVYLNSYACDSCH</sequence>
<dbReference type="Pfam" id="PF00147">
    <property type="entry name" value="Fibrinogen_C"/>
    <property type="match status" value="1"/>
</dbReference>
<dbReference type="NCBIfam" id="NF040941">
    <property type="entry name" value="GGGWT_bact"/>
    <property type="match status" value="1"/>
</dbReference>
<dbReference type="InterPro" id="IPR014716">
    <property type="entry name" value="Fibrinogen_a/b/g_C_1"/>
</dbReference>
<reference evidence="4 5" key="2">
    <citation type="submission" date="2019-01" db="EMBL/GenBank/DDBJ databases">
        <title>The decoding of complex shrimp genome reveals the adaptation for benthos swimmer, frequently molting mechanism and breeding impact on genome.</title>
        <authorList>
            <person name="Sun Y."/>
            <person name="Gao Y."/>
            <person name="Yu Y."/>
        </authorList>
    </citation>
    <scope>NUCLEOTIDE SEQUENCE [LARGE SCALE GENOMIC DNA]</scope>
    <source>
        <tissue evidence="4">Muscle</tissue>
    </source>
</reference>
<keyword evidence="5" id="KW-1185">Reference proteome</keyword>
<dbReference type="SUPFAM" id="SSF56496">
    <property type="entry name" value="Fibrinogen C-terminal domain-like"/>
    <property type="match status" value="1"/>
</dbReference>
<dbReference type="SMART" id="SM00186">
    <property type="entry name" value="FBG"/>
    <property type="match status" value="1"/>
</dbReference>